<protein>
    <submittedName>
        <fullName evidence="1">Actin-like protein 6B</fullName>
    </submittedName>
</protein>
<dbReference type="EMBL" id="JR050713">
    <property type="protein sequence ID" value="AEY61343.1"/>
    <property type="molecule type" value="mRNA"/>
</dbReference>
<proteinExistence type="evidence at transcript level"/>
<dbReference type="Gene3D" id="3.30.420.40">
    <property type="match status" value="2"/>
</dbReference>
<evidence type="ECO:0000313" key="1">
    <source>
        <dbReference type="EMBL" id="AEY61343.1"/>
    </source>
</evidence>
<organism evidence="1">
    <name type="scientific">Apis cerana</name>
    <name type="common">Indian honeybee</name>
    <dbReference type="NCBI Taxonomy" id="7461"/>
    <lineage>
        <taxon>Eukaryota</taxon>
        <taxon>Metazoa</taxon>
        <taxon>Ecdysozoa</taxon>
        <taxon>Arthropoda</taxon>
        <taxon>Hexapoda</taxon>
        <taxon>Insecta</taxon>
        <taxon>Pterygota</taxon>
        <taxon>Neoptera</taxon>
        <taxon>Endopterygota</taxon>
        <taxon>Hymenoptera</taxon>
        <taxon>Apocrita</taxon>
        <taxon>Aculeata</taxon>
        <taxon>Apoidea</taxon>
        <taxon>Anthophila</taxon>
        <taxon>Apidae</taxon>
        <taxon>Apis</taxon>
    </lineage>
</organism>
<name>V9IJN6_APICE</name>
<accession>V9IJN6</accession>
<dbReference type="Pfam" id="PF00022">
    <property type="entry name" value="Actin"/>
    <property type="match status" value="1"/>
</dbReference>
<dbReference type="InterPro" id="IPR043129">
    <property type="entry name" value="ATPase_NBD"/>
</dbReference>
<gene>
    <name evidence="1" type="ORF">ACCB11934</name>
</gene>
<dbReference type="AlphaFoldDB" id="V9IJN6"/>
<dbReference type="SUPFAM" id="SSF53067">
    <property type="entry name" value="Actin-like ATPase domain"/>
    <property type="match status" value="1"/>
</dbReference>
<dbReference type="FunFam" id="3.30.420.40:FF:000058">
    <property type="entry name" value="Putative actin-related protein 5"/>
    <property type="match status" value="1"/>
</dbReference>
<sequence length="53" mass="6025">MRLKIISANSSSERRYGAWIGGSILSSLGSFQQMWLSRQEYEESGKLILERCA</sequence>
<dbReference type="InterPro" id="IPR004000">
    <property type="entry name" value="Actin"/>
</dbReference>
<reference evidence="1" key="1">
    <citation type="submission" date="2011-11" db="EMBL/GenBank/DDBJ databases">
        <title>Decoding the brain transcriptome of the Eastern honeybee (Apis cerana) based on pyrosequencing.</title>
        <authorList>
            <person name="Sun L."/>
            <person name="Zheng H."/>
            <person name="Wang Y."/>
            <person name="Xie X."/>
            <person name="Zhu Y."/>
            <person name="Gu W."/>
            <person name="Wang S."/>
        </authorList>
    </citation>
    <scope>NUCLEOTIDE SEQUENCE</scope>
    <source>
        <tissue evidence="1">Brain</tissue>
    </source>
</reference>